<feature type="domain" description="Ig-like" evidence="8">
    <location>
        <begin position="563"/>
        <end position="651"/>
    </location>
</feature>
<proteinExistence type="predicted"/>
<dbReference type="EMBL" id="CAJOBA010003554">
    <property type="protein sequence ID" value="CAF3685798.1"/>
    <property type="molecule type" value="Genomic_DNA"/>
</dbReference>
<evidence type="ECO:0000256" key="1">
    <source>
        <dbReference type="ARBA" id="ARBA00004496"/>
    </source>
</evidence>
<dbReference type="FunFam" id="2.60.40.10:FF:000031">
    <property type="entry name" value="Myosin-binding protein C, slow type"/>
    <property type="match status" value="1"/>
</dbReference>
<dbReference type="GO" id="GO:0030017">
    <property type="term" value="C:sarcomere"/>
    <property type="evidence" value="ECO:0007669"/>
    <property type="project" value="UniProtKB-ARBA"/>
</dbReference>
<dbReference type="InterPro" id="IPR036179">
    <property type="entry name" value="Ig-like_dom_sf"/>
</dbReference>
<dbReference type="InterPro" id="IPR013783">
    <property type="entry name" value="Ig-like_fold"/>
</dbReference>
<feature type="domain" description="Fibronectin type-III" evidence="9">
    <location>
        <begin position="1302"/>
        <end position="1397"/>
    </location>
</feature>
<dbReference type="FunFam" id="2.60.40.10:FF:000425">
    <property type="entry name" value="Myosin light chain kinase"/>
    <property type="match status" value="1"/>
</dbReference>
<dbReference type="GO" id="GO:0008046">
    <property type="term" value="F:axon guidance receptor activity"/>
    <property type="evidence" value="ECO:0007669"/>
    <property type="project" value="TreeGrafter"/>
</dbReference>
<feature type="compositionally biased region" description="Acidic residues" evidence="7">
    <location>
        <begin position="712"/>
        <end position="722"/>
    </location>
</feature>
<dbReference type="SUPFAM" id="SSF48726">
    <property type="entry name" value="Immunoglobulin"/>
    <property type="match status" value="11"/>
</dbReference>
<evidence type="ECO:0000256" key="7">
    <source>
        <dbReference type="SAM" id="MobiDB-lite"/>
    </source>
</evidence>
<keyword evidence="4" id="KW-0677">Repeat</keyword>
<dbReference type="InterPro" id="IPR003599">
    <property type="entry name" value="Ig_sub"/>
</dbReference>
<dbReference type="Proteomes" id="UP000677228">
    <property type="component" value="Unassembled WGS sequence"/>
</dbReference>
<evidence type="ECO:0000313" key="10">
    <source>
        <dbReference type="EMBL" id="CAF0905840.1"/>
    </source>
</evidence>
<dbReference type="GO" id="GO:0030424">
    <property type="term" value="C:axon"/>
    <property type="evidence" value="ECO:0007669"/>
    <property type="project" value="TreeGrafter"/>
</dbReference>
<dbReference type="GO" id="GO:0050808">
    <property type="term" value="P:synapse organization"/>
    <property type="evidence" value="ECO:0007669"/>
    <property type="project" value="TreeGrafter"/>
</dbReference>
<dbReference type="Pfam" id="PF00041">
    <property type="entry name" value="fn3"/>
    <property type="match status" value="1"/>
</dbReference>
<evidence type="ECO:0000256" key="2">
    <source>
        <dbReference type="ARBA" id="ARBA00022490"/>
    </source>
</evidence>
<evidence type="ECO:0000259" key="9">
    <source>
        <dbReference type="PROSITE" id="PS50853"/>
    </source>
</evidence>
<dbReference type="InterPro" id="IPR013098">
    <property type="entry name" value="Ig_I-set"/>
</dbReference>
<feature type="compositionally biased region" description="Polar residues" evidence="7">
    <location>
        <begin position="686"/>
        <end position="705"/>
    </location>
</feature>
<dbReference type="PANTHER" id="PTHR45080">
    <property type="entry name" value="CONTACTIN 5"/>
    <property type="match status" value="1"/>
</dbReference>
<dbReference type="FunFam" id="2.60.40.10:FF:000097">
    <property type="entry name" value="Bent, isoform F"/>
    <property type="match status" value="1"/>
</dbReference>
<dbReference type="FunFam" id="2.60.40.10:FF:000032">
    <property type="entry name" value="palladin isoform X1"/>
    <property type="match status" value="2"/>
</dbReference>
<dbReference type="InterPro" id="IPR003598">
    <property type="entry name" value="Ig_sub2"/>
</dbReference>
<feature type="domain" description="Ig-like" evidence="8">
    <location>
        <begin position="925"/>
        <end position="1013"/>
    </location>
</feature>
<dbReference type="InterPro" id="IPR036116">
    <property type="entry name" value="FN3_sf"/>
</dbReference>
<dbReference type="SMART" id="SM00409">
    <property type="entry name" value="IG"/>
    <property type="match status" value="11"/>
</dbReference>
<feature type="region of interest" description="Disordered" evidence="7">
    <location>
        <begin position="1382"/>
        <end position="1413"/>
    </location>
</feature>
<evidence type="ECO:0000256" key="3">
    <source>
        <dbReference type="ARBA" id="ARBA00022729"/>
    </source>
</evidence>
<feature type="compositionally biased region" description="Basic and acidic residues" evidence="7">
    <location>
        <begin position="670"/>
        <end position="685"/>
    </location>
</feature>
<feature type="domain" description="Ig-like" evidence="8">
    <location>
        <begin position="1020"/>
        <end position="1109"/>
    </location>
</feature>
<evidence type="ECO:0008006" key="13">
    <source>
        <dbReference type="Google" id="ProtNLM"/>
    </source>
</evidence>
<evidence type="ECO:0000256" key="6">
    <source>
        <dbReference type="ARBA" id="ARBA00023319"/>
    </source>
</evidence>
<dbReference type="PANTHER" id="PTHR45080:SF8">
    <property type="entry name" value="IG-LIKE DOMAIN-CONTAINING PROTEIN"/>
    <property type="match status" value="1"/>
</dbReference>
<feature type="domain" description="Fibronectin type-III" evidence="9">
    <location>
        <begin position="1403"/>
        <end position="1449"/>
    </location>
</feature>
<dbReference type="CDD" id="cd00096">
    <property type="entry name" value="Ig"/>
    <property type="match status" value="4"/>
</dbReference>
<protein>
    <recommendedName>
        <fullName evidence="13">Twitchin</fullName>
    </recommendedName>
</protein>
<feature type="region of interest" description="Disordered" evidence="7">
    <location>
        <begin position="649"/>
        <end position="789"/>
    </location>
</feature>
<feature type="domain" description="Ig-like" evidence="8">
    <location>
        <begin position="238"/>
        <end position="330"/>
    </location>
</feature>
<dbReference type="InterPro" id="IPR007110">
    <property type="entry name" value="Ig-like_dom"/>
</dbReference>
<feature type="domain" description="Ig-like" evidence="8">
    <location>
        <begin position="5"/>
        <end position="100"/>
    </location>
</feature>
<evidence type="ECO:0000313" key="11">
    <source>
        <dbReference type="EMBL" id="CAF3685798.1"/>
    </source>
</evidence>
<dbReference type="InterPro" id="IPR050958">
    <property type="entry name" value="Cell_Adh-Cytoskel_Orgn"/>
</dbReference>
<feature type="domain" description="Ig-like" evidence="8">
    <location>
        <begin position="449"/>
        <end position="542"/>
    </location>
</feature>
<dbReference type="SMART" id="SM00408">
    <property type="entry name" value="IGc2"/>
    <property type="match status" value="10"/>
</dbReference>
<evidence type="ECO:0000313" key="12">
    <source>
        <dbReference type="Proteomes" id="UP000677228"/>
    </source>
</evidence>
<accession>A0A8S2DJ18</accession>
<dbReference type="PROSITE" id="PS50835">
    <property type="entry name" value="IG_LIKE"/>
    <property type="match status" value="10"/>
</dbReference>
<dbReference type="GO" id="GO:0007156">
    <property type="term" value="P:homophilic cell adhesion via plasma membrane adhesion molecules"/>
    <property type="evidence" value="ECO:0007669"/>
    <property type="project" value="TreeGrafter"/>
</dbReference>
<dbReference type="CDD" id="cd00063">
    <property type="entry name" value="FN3"/>
    <property type="match status" value="2"/>
</dbReference>
<feature type="non-terminal residue" evidence="10">
    <location>
        <position position="1"/>
    </location>
</feature>
<dbReference type="PROSITE" id="PS50853">
    <property type="entry name" value="FN3"/>
    <property type="match status" value="2"/>
</dbReference>
<keyword evidence="2" id="KW-0963">Cytoplasm</keyword>
<dbReference type="EMBL" id="CAJNOK010003553">
    <property type="protein sequence ID" value="CAF0905840.1"/>
    <property type="molecule type" value="Genomic_DNA"/>
</dbReference>
<evidence type="ECO:0000256" key="4">
    <source>
        <dbReference type="ARBA" id="ARBA00022737"/>
    </source>
</evidence>
<organism evidence="10 12">
    <name type="scientific">Didymodactylos carnosus</name>
    <dbReference type="NCBI Taxonomy" id="1234261"/>
    <lineage>
        <taxon>Eukaryota</taxon>
        <taxon>Metazoa</taxon>
        <taxon>Spiralia</taxon>
        <taxon>Gnathifera</taxon>
        <taxon>Rotifera</taxon>
        <taxon>Eurotatoria</taxon>
        <taxon>Bdelloidea</taxon>
        <taxon>Philodinida</taxon>
        <taxon>Philodinidae</taxon>
        <taxon>Didymodactylos</taxon>
    </lineage>
</organism>
<dbReference type="FunFam" id="2.60.40.10:FF:000056">
    <property type="entry name" value="twitchin isoform X4"/>
    <property type="match status" value="1"/>
</dbReference>
<feature type="domain" description="Ig-like" evidence="8">
    <location>
        <begin position="822"/>
        <end position="919"/>
    </location>
</feature>
<dbReference type="Proteomes" id="UP000682733">
    <property type="component" value="Unassembled WGS sequence"/>
</dbReference>
<comment type="subcellular location">
    <subcellularLocation>
        <location evidence="1">Cytoplasm</location>
    </subcellularLocation>
</comment>
<keyword evidence="6" id="KW-0393">Immunoglobulin domain</keyword>
<dbReference type="SMART" id="SM00060">
    <property type="entry name" value="FN3"/>
    <property type="match status" value="1"/>
</dbReference>
<dbReference type="SUPFAM" id="SSF49265">
    <property type="entry name" value="Fibronectin type III"/>
    <property type="match status" value="1"/>
</dbReference>
<evidence type="ECO:0000259" key="8">
    <source>
        <dbReference type="PROSITE" id="PS50835"/>
    </source>
</evidence>
<reference evidence="10" key="1">
    <citation type="submission" date="2021-02" db="EMBL/GenBank/DDBJ databases">
        <authorList>
            <person name="Nowell W R."/>
        </authorList>
    </citation>
    <scope>NUCLEOTIDE SEQUENCE</scope>
</reference>
<feature type="domain" description="Ig-like" evidence="8">
    <location>
        <begin position="130"/>
        <end position="223"/>
    </location>
</feature>
<dbReference type="InterPro" id="IPR003961">
    <property type="entry name" value="FN3_dom"/>
</dbReference>
<gene>
    <name evidence="10" type="ORF">OVA965_LOCUS9864</name>
    <name evidence="11" type="ORF">TMI583_LOCUS9860</name>
</gene>
<dbReference type="Pfam" id="PF07679">
    <property type="entry name" value="I-set"/>
    <property type="match status" value="10"/>
</dbReference>
<comment type="caution">
    <text evidence="10">The sequence shown here is derived from an EMBL/GenBank/DDBJ whole genome shotgun (WGS) entry which is preliminary data.</text>
</comment>
<sequence length="1449" mass="163490">MAGAPRFSTPPAIRQTPNDSNLLFIECQVQASPKPEVTWFQNDKKLPATAKYKQVIKVSSTPNTFDISLEINQLGQTDAGTYRITVKNKTGEVSANVDLNFAAEDDAIQAQVEKQVLTFYDRNSAEGTSPTFIQKPIIKQENDGKRLVFECKIAADPKPDLSWSRDDVPIQDSGRYLIYCDPLPNNAYVACLEIDDVNSADAGKYKITAKNKLGESNAHISLNLDNQEQGGGGGGSRPTFTIAPQIRMFEESVLLECRCTAEPVPTFTWNLNGKPIVIGTKYKQGILSEGNNHTIFLEVLNHTKKDSGEYRVIAKNIKGDGSANIQLNIEGIDFKLPEGTAPTFITKPTIKQDAKSATVQIDIQSEPIPSIYWTKDSRELLNVDKIVTRIDRKGTNRYSIFLDIKNLTASDSGIYKCTLANELGTATANIVLKVVGDKISIEQSDKLAPSFEKPKVTIATAKKSITIECRCKGKQEPKITWKKDKVDIKETPNKYKMTKTKESDDTYVFALEILNSTVTDTGTYKIFAMNDAGESQTLINLNVDASAQPEVKNDQKSTTMKAPTFMDKPKDITANDGEKVQAQCKITGIPVPEITWFLNKKEVKPSTEFIQEYDGQIAKLTIPDGYVEDSGDWMCEAWNEAGEATENFKLTIKEKKGKEKRTRKQPSKSTKKDEEPSKKEQRKQVLEQQNTTQPLKQNEAVSSPTIIIPTIGDEDDEDDEYNELPTIPFIQRPRRAKPSDRAKRLSQTKLGAISELSADTPEIRTNQPEETGTEEYTSSRRSSIMDDRRTSLRHVDQENLLKVRRDSKTRRPSLADVIPDWPKLNKTIKAMKEKEIFIEGLQDIKCKEEDGDVTFQCVFSKSSGKLRWMKNKVEIFHGLKYHFDSSGTRHKLQIYKLHPDDSGKYFCRVNDTETSAWLEVIPARPLYDFYKELPAKMEVFRTKPSALECHVNDASAPVKWFKGRKPINSETDKRFRIYQDMTRCIFRINKTTKADEGEYTCQIDDERGVKTVGYLYVEEPQWRFETKLPPTMEADENDQVILECTVQDEDAECDWFYNGDKIIPDLNTDKYEVISHGQVRKLIVKKLKLEDKGKYECKTGVMATLTELTIRPALRIEKKLKDVDGLEEDELVLEVELNKSDQRPRWTKDGKALYPDQKTVIINDGNKYRLTLKDLSLKDGGEIQFSCGDLKDSCQITIKECDKPPKIDVSRFSKSVTVKAGRPLDLEIPYEAFPQPTGNWTKDGISIDNDVCKTTMDGKRAKLAIEKTKRGDKGKYEFTLRNSKGEIKVPINVNVIDKPGKPEGPLKVSDVTKETCVVSWKPPLDDGGSAVEKYIVEKQDVSRGGWTPAGEVYGEATSLKLMKLTPGRDYAFRVRAVNKEGESESLETTATTVAKNPYDEPSAPGEPEVTDWDKDHVDLQWSAPERDGGAEIEKYIIEKREKGRDQWQK</sequence>
<dbReference type="GO" id="GO:0043025">
    <property type="term" value="C:neuronal cell body"/>
    <property type="evidence" value="ECO:0007669"/>
    <property type="project" value="TreeGrafter"/>
</dbReference>
<feature type="compositionally biased region" description="Polar residues" evidence="7">
    <location>
        <begin position="763"/>
        <end position="776"/>
    </location>
</feature>
<feature type="domain" description="Ig-like" evidence="8">
    <location>
        <begin position="1205"/>
        <end position="1294"/>
    </location>
</feature>
<evidence type="ECO:0000256" key="5">
    <source>
        <dbReference type="ARBA" id="ARBA00023157"/>
    </source>
</evidence>
<dbReference type="PRINTS" id="PR00014">
    <property type="entry name" value="FNTYPEIII"/>
</dbReference>
<dbReference type="GO" id="GO:0005886">
    <property type="term" value="C:plasma membrane"/>
    <property type="evidence" value="ECO:0007669"/>
    <property type="project" value="TreeGrafter"/>
</dbReference>
<name>A0A8S2DJ18_9BILA</name>
<keyword evidence="5" id="KW-1015">Disulfide bond</keyword>
<keyword evidence="3" id="KW-0732">Signal</keyword>
<feature type="domain" description="Ig-like" evidence="8">
    <location>
        <begin position="342"/>
        <end position="431"/>
    </location>
</feature>
<dbReference type="Gene3D" id="2.60.40.10">
    <property type="entry name" value="Immunoglobulins"/>
    <property type="match status" value="13"/>
</dbReference>